<name>A0ABD3MJ69_9STRA</name>
<gene>
    <name evidence="2" type="ORF">ACHAWU_001055</name>
</gene>
<reference evidence="2 3" key="1">
    <citation type="submission" date="2024-10" db="EMBL/GenBank/DDBJ databases">
        <title>Updated reference genomes for cyclostephanoid diatoms.</title>
        <authorList>
            <person name="Roberts W.R."/>
            <person name="Alverson A.J."/>
        </authorList>
    </citation>
    <scope>NUCLEOTIDE SEQUENCE [LARGE SCALE GENOMIC DNA]</scope>
    <source>
        <strain evidence="2 3">AJA232-27</strain>
    </source>
</reference>
<dbReference type="EMBL" id="JALLBG020000130">
    <property type="protein sequence ID" value="KAL3762908.1"/>
    <property type="molecule type" value="Genomic_DNA"/>
</dbReference>
<comment type="caution">
    <text evidence="2">The sequence shown here is derived from an EMBL/GenBank/DDBJ whole genome shotgun (WGS) entry which is preliminary data.</text>
</comment>
<dbReference type="Proteomes" id="UP001530293">
    <property type="component" value="Unassembled WGS sequence"/>
</dbReference>
<keyword evidence="3" id="KW-1185">Reference proteome</keyword>
<feature type="region of interest" description="Disordered" evidence="1">
    <location>
        <begin position="118"/>
        <end position="141"/>
    </location>
</feature>
<proteinExistence type="predicted"/>
<feature type="region of interest" description="Disordered" evidence="1">
    <location>
        <begin position="1"/>
        <end position="20"/>
    </location>
</feature>
<protein>
    <submittedName>
        <fullName evidence="2">Uncharacterized protein</fullName>
    </submittedName>
</protein>
<evidence type="ECO:0000313" key="3">
    <source>
        <dbReference type="Proteomes" id="UP001530293"/>
    </source>
</evidence>
<sequence>MNESSNGDEGGNAQIDGSSLESCASPSSVAVAAAVLADEPLINLNDRDEMLDMPWSDIQTWALMDNLPKFTVFIPSITSSGETKKSNRYAMWRTVTREIPELAGYPIPFLRKIHQSALHQQRRRQQKSSNTNGSNGENEEVYETPGVLPMVDNFEFTANGGIIGRAYGLPGIADGTIIETPSLVSPERTVPLGYVMTRGDEEEDEDGNIKVGFSYELGTCATSTPIPSSSSYYSLDGTERSAALAAAARRLVSEDGGRAGAAAVGDMAKKMAVAGSGLLTDNDANQDLVYLGGATAMLLASATAVGMLSHHLTVNIFWV</sequence>
<organism evidence="2 3">
    <name type="scientific">Discostella pseudostelligera</name>
    <dbReference type="NCBI Taxonomy" id="259834"/>
    <lineage>
        <taxon>Eukaryota</taxon>
        <taxon>Sar</taxon>
        <taxon>Stramenopiles</taxon>
        <taxon>Ochrophyta</taxon>
        <taxon>Bacillariophyta</taxon>
        <taxon>Coscinodiscophyceae</taxon>
        <taxon>Thalassiosirophycidae</taxon>
        <taxon>Stephanodiscales</taxon>
        <taxon>Stephanodiscaceae</taxon>
        <taxon>Discostella</taxon>
    </lineage>
</organism>
<evidence type="ECO:0000256" key="1">
    <source>
        <dbReference type="SAM" id="MobiDB-lite"/>
    </source>
</evidence>
<evidence type="ECO:0000313" key="2">
    <source>
        <dbReference type="EMBL" id="KAL3762908.1"/>
    </source>
</evidence>
<dbReference type="AlphaFoldDB" id="A0ABD3MJ69"/>
<accession>A0ABD3MJ69</accession>